<feature type="non-terminal residue" evidence="2">
    <location>
        <position position="1"/>
    </location>
</feature>
<sequence>VGEELLELVSVGGVGRKRARRLYDAGIEEPADLRTADKGVVLSVLKGEKTAENILENAGREDPSMDGVEPKSAGSEGSADGAAVEDSSDDAGSDATTAESTDPDDSQASLGDF</sequence>
<evidence type="ECO:0000256" key="1">
    <source>
        <dbReference type="SAM" id="MobiDB-lite"/>
    </source>
</evidence>
<reference evidence="2 3" key="1">
    <citation type="journal article" date="2019" name="Int. J. Syst. Evol. Microbiol.">
        <title>The Global Catalogue of Microorganisms (GCM) 10K type strain sequencing project: providing services to taxonomists for standard genome sequencing and annotation.</title>
        <authorList>
            <consortium name="The Broad Institute Genomics Platform"/>
            <consortium name="The Broad Institute Genome Sequencing Center for Infectious Disease"/>
            <person name="Wu L."/>
            <person name="Ma J."/>
        </authorList>
    </citation>
    <scope>NUCLEOTIDE SEQUENCE [LARGE SCALE GENOMIC DNA]</scope>
    <source>
        <strain evidence="2 3">LMG 29247</strain>
    </source>
</reference>
<proteinExistence type="predicted"/>
<dbReference type="Pfam" id="PF14520">
    <property type="entry name" value="HHH_5"/>
    <property type="match status" value="1"/>
</dbReference>
<feature type="compositionally biased region" description="Low complexity" evidence="1">
    <location>
        <begin position="72"/>
        <end position="85"/>
    </location>
</feature>
<dbReference type="Gene3D" id="1.10.150.20">
    <property type="entry name" value="5' to 3' exonuclease, C-terminal subdomain"/>
    <property type="match status" value="1"/>
</dbReference>
<comment type="caution">
    <text evidence="2">The sequence shown here is derived from an EMBL/GenBank/DDBJ whole genome shotgun (WGS) entry which is preliminary data.</text>
</comment>
<dbReference type="AlphaFoldDB" id="A0ABD5SWD6"/>
<organism evidence="2 3">
    <name type="scientific">Natrinema soli</name>
    <dbReference type="NCBI Taxonomy" id="1930624"/>
    <lineage>
        <taxon>Archaea</taxon>
        <taxon>Methanobacteriati</taxon>
        <taxon>Methanobacteriota</taxon>
        <taxon>Stenosarchaea group</taxon>
        <taxon>Halobacteria</taxon>
        <taxon>Halobacteriales</taxon>
        <taxon>Natrialbaceae</taxon>
        <taxon>Natrinema</taxon>
    </lineage>
</organism>
<evidence type="ECO:0000313" key="3">
    <source>
        <dbReference type="Proteomes" id="UP001596383"/>
    </source>
</evidence>
<gene>
    <name evidence="2" type="ORF">ACFQE6_21125</name>
</gene>
<dbReference type="EMBL" id="JBHSWV010000369">
    <property type="protein sequence ID" value="MFC6767395.1"/>
    <property type="molecule type" value="Genomic_DNA"/>
</dbReference>
<feature type="region of interest" description="Disordered" evidence="1">
    <location>
        <begin position="54"/>
        <end position="113"/>
    </location>
</feature>
<accession>A0ABD5SWD6</accession>
<dbReference type="Proteomes" id="UP001596383">
    <property type="component" value="Unassembled WGS sequence"/>
</dbReference>
<dbReference type="SUPFAM" id="SSF158702">
    <property type="entry name" value="Sec63 N-terminal domain-like"/>
    <property type="match status" value="1"/>
</dbReference>
<protein>
    <submittedName>
        <fullName evidence="2">Helix-hairpin-helix domain-containing protein</fullName>
    </submittedName>
</protein>
<keyword evidence="3" id="KW-1185">Reference proteome</keyword>
<name>A0ABD5SWD6_9EURY</name>
<dbReference type="RefSeq" id="WP_273740288.1">
    <property type="nucleotide sequence ID" value="NZ_JAQIVI010000369.1"/>
</dbReference>
<evidence type="ECO:0000313" key="2">
    <source>
        <dbReference type="EMBL" id="MFC6767395.1"/>
    </source>
</evidence>